<dbReference type="EMBL" id="JAUJEA010000013">
    <property type="protein sequence ID" value="MDN5204914.1"/>
    <property type="molecule type" value="Genomic_DNA"/>
</dbReference>
<dbReference type="PANTHER" id="PTHR10201:SF323">
    <property type="entry name" value="MATRIX METALLOPROTEINASE-21"/>
    <property type="match status" value="1"/>
</dbReference>
<reference evidence="7" key="1">
    <citation type="submission" date="2023-06" db="EMBL/GenBank/DDBJ databases">
        <title>Genomic of Parafulvivirga corallium.</title>
        <authorList>
            <person name="Wang G."/>
        </authorList>
    </citation>
    <scope>NUCLEOTIDE SEQUENCE</scope>
    <source>
        <strain evidence="7">BMA10</strain>
    </source>
</reference>
<gene>
    <name evidence="7" type="ORF">QQ008_26225</name>
</gene>
<evidence type="ECO:0000256" key="5">
    <source>
        <dbReference type="ARBA" id="ARBA00023049"/>
    </source>
</evidence>
<keyword evidence="2" id="KW-0479">Metal-binding</keyword>
<keyword evidence="3 7" id="KW-0378">Hydrolase</keyword>
<evidence type="ECO:0000256" key="3">
    <source>
        <dbReference type="ARBA" id="ARBA00022801"/>
    </source>
</evidence>
<dbReference type="GO" id="GO:0008237">
    <property type="term" value="F:metallopeptidase activity"/>
    <property type="evidence" value="ECO:0007669"/>
    <property type="project" value="UniProtKB-KW"/>
</dbReference>
<dbReference type="Gene3D" id="3.40.390.10">
    <property type="entry name" value="Collagenase (Catalytic Domain)"/>
    <property type="match status" value="1"/>
</dbReference>
<dbReference type="EC" id="3.4.24.-" evidence="7"/>
<evidence type="ECO:0000256" key="1">
    <source>
        <dbReference type="ARBA" id="ARBA00022670"/>
    </source>
</evidence>
<dbReference type="PANTHER" id="PTHR10201">
    <property type="entry name" value="MATRIX METALLOPROTEINASE"/>
    <property type="match status" value="1"/>
</dbReference>
<dbReference type="Gene3D" id="2.60.120.380">
    <property type="match status" value="1"/>
</dbReference>
<feature type="domain" description="Peptidase metallopeptidase" evidence="6">
    <location>
        <begin position="103"/>
        <end position="267"/>
    </location>
</feature>
<evidence type="ECO:0000256" key="4">
    <source>
        <dbReference type="ARBA" id="ARBA00022833"/>
    </source>
</evidence>
<dbReference type="InterPro" id="IPR036365">
    <property type="entry name" value="PGBD-like_sf"/>
</dbReference>
<dbReference type="InterPro" id="IPR021190">
    <property type="entry name" value="Pept_M10A"/>
</dbReference>
<dbReference type="RefSeq" id="WP_346754933.1">
    <property type="nucleotide sequence ID" value="NZ_JAUJEA010000013.1"/>
</dbReference>
<evidence type="ECO:0000313" key="7">
    <source>
        <dbReference type="EMBL" id="MDN5204914.1"/>
    </source>
</evidence>
<dbReference type="SUPFAM" id="SSF55486">
    <property type="entry name" value="Metalloproteases ('zincins'), catalytic domain"/>
    <property type="match status" value="1"/>
</dbReference>
<dbReference type="Pfam" id="PF01471">
    <property type="entry name" value="PG_binding_1"/>
    <property type="match status" value="1"/>
</dbReference>
<dbReference type="PRINTS" id="PR00138">
    <property type="entry name" value="MATRIXIN"/>
</dbReference>
<evidence type="ECO:0000256" key="2">
    <source>
        <dbReference type="ARBA" id="ARBA00022723"/>
    </source>
</evidence>
<dbReference type="InterPro" id="IPR002477">
    <property type="entry name" value="Peptidoglycan-bd-like"/>
</dbReference>
<keyword evidence="8" id="KW-1185">Reference proteome</keyword>
<keyword evidence="4" id="KW-0862">Zinc</keyword>
<dbReference type="CDD" id="cd04278">
    <property type="entry name" value="ZnMc_MMP"/>
    <property type="match status" value="1"/>
</dbReference>
<organism evidence="7 8">
    <name type="scientific">Splendidivirga corallicola</name>
    <dbReference type="NCBI Taxonomy" id="3051826"/>
    <lineage>
        <taxon>Bacteria</taxon>
        <taxon>Pseudomonadati</taxon>
        <taxon>Bacteroidota</taxon>
        <taxon>Cytophagia</taxon>
        <taxon>Cytophagales</taxon>
        <taxon>Splendidivirgaceae</taxon>
        <taxon>Splendidivirga</taxon>
    </lineage>
</organism>
<accession>A0ABT8KXM0</accession>
<dbReference type="Proteomes" id="UP001172082">
    <property type="component" value="Unassembled WGS sequence"/>
</dbReference>
<dbReference type="InterPro" id="IPR006026">
    <property type="entry name" value="Peptidase_Metallo"/>
</dbReference>
<evidence type="ECO:0000313" key="8">
    <source>
        <dbReference type="Proteomes" id="UP001172082"/>
    </source>
</evidence>
<name>A0ABT8KXM0_9BACT</name>
<keyword evidence="5 7" id="KW-0482">Metalloprotease</keyword>
<comment type="caution">
    <text evidence="7">The sequence shown here is derived from an EMBL/GenBank/DDBJ whole genome shotgun (WGS) entry which is preliminary data.</text>
</comment>
<protein>
    <submittedName>
        <fullName evidence="7">Matrixin family metalloprotease</fullName>
        <ecNumber evidence="7">3.4.24.-</ecNumber>
    </submittedName>
</protein>
<sequence>MSNNKKSIFKVYDEHIGSVKKPEANDVIMLQKLLVRLGYLKEDSYEQGTFCKQTQKAVIKYQRFHEDELKIDGIAGPHTKELLSQPRCGLPEEDQFSSNFVLRGCSYENKNVLTYTFENDSKKFGDPHEARELVREAFAEWQKVCSLTFEEVTIWENPDFRIAWHQGDHGDGNAFDGVGRTLAHAFYPPPCGGRHSGELHFDDAEAFANRHSTSKIDLKAVAIHEIGHLLGLRHSDKKSAIMYPSYNPKQLVLGDDDIAGIQKLYGLPKLKFLAIEEGYLSNTGDEARFSLAIPAEAKIVLEGSDEADFDLYVSKGIEPSTLDFDIRAWTVSSDEVIAISPEEPATYHILVKSYSGAGSFKLAINLV</sequence>
<proteinExistence type="predicted"/>
<keyword evidence="1" id="KW-0645">Protease</keyword>
<dbReference type="InterPro" id="IPR024079">
    <property type="entry name" value="MetalloPept_cat_dom_sf"/>
</dbReference>
<evidence type="ECO:0000259" key="6">
    <source>
        <dbReference type="SMART" id="SM00235"/>
    </source>
</evidence>
<dbReference type="InterPro" id="IPR001818">
    <property type="entry name" value="Pept_M10_metallopeptidase"/>
</dbReference>
<dbReference type="InterPro" id="IPR033739">
    <property type="entry name" value="M10A_MMP"/>
</dbReference>
<dbReference type="SUPFAM" id="SSF47090">
    <property type="entry name" value="PGBD-like"/>
    <property type="match status" value="1"/>
</dbReference>
<dbReference type="Pfam" id="PF00413">
    <property type="entry name" value="Peptidase_M10"/>
    <property type="match status" value="1"/>
</dbReference>
<dbReference type="SMART" id="SM00235">
    <property type="entry name" value="ZnMc"/>
    <property type="match status" value="1"/>
</dbReference>